<keyword evidence="2" id="KW-0805">Transcription regulation</keyword>
<feature type="DNA-binding region" description="OmpR/PhoB-type" evidence="6">
    <location>
        <begin position="1"/>
        <end position="92"/>
    </location>
</feature>
<feature type="repeat" description="TPR" evidence="5">
    <location>
        <begin position="757"/>
        <end position="790"/>
    </location>
</feature>
<evidence type="ECO:0000256" key="5">
    <source>
        <dbReference type="PROSITE-ProRule" id="PRU00339"/>
    </source>
</evidence>
<dbReference type="InterPro" id="IPR011990">
    <property type="entry name" value="TPR-like_helical_dom_sf"/>
</dbReference>
<dbReference type="GO" id="GO:0043531">
    <property type="term" value="F:ADP binding"/>
    <property type="evidence" value="ECO:0007669"/>
    <property type="project" value="InterPro"/>
</dbReference>
<dbReference type="CDD" id="cd15831">
    <property type="entry name" value="BTAD"/>
    <property type="match status" value="1"/>
</dbReference>
<dbReference type="AlphaFoldDB" id="A0A7W9KGZ6"/>
<keyword evidence="10" id="KW-1185">Reference proteome</keyword>
<evidence type="ECO:0000256" key="2">
    <source>
        <dbReference type="ARBA" id="ARBA00023015"/>
    </source>
</evidence>
<dbReference type="InterPro" id="IPR016032">
    <property type="entry name" value="Sig_transdc_resp-reg_C-effctor"/>
</dbReference>
<dbReference type="PANTHER" id="PTHR35807">
    <property type="entry name" value="TRANSCRIPTIONAL REGULATOR REDD-RELATED"/>
    <property type="match status" value="1"/>
</dbReference>
<dbReference type="GO" id="GO:0000160">
    <property type="term" value="P:phosphorelay signal transduction system"/>
    <property type="evidence" value="ECO:0007669"/>
    <property type="project" value="InterPro"/>
</dbReference>
<name>A0A7W9KGZ6_9PSEU</name>
<accession>A0A7W9KGZ6</accession>
<dbReference type="Pfam" id="PF03704">
    <property type="entry name" value="BTAD"/>
    <property type="match status" value="1"/>
</dbReference>
<dbReference type="Pfam" id="PF00931">
    <property type="entry name" value="NB-ARC"/>
    <property type="match status" value="1"/>
</dbReference>
<dbReference type="InterPro" id="IPR002182">
    <property type="entry name" value="NB-ARC"/>
</dbReference>
<dbReference type="Pfam" id="PF00486">
    <property type="entry name" value="Trans_reg_C"/>
    <property type="match status" value="1"/>
</dbReference>
<dbReference type="Gene3D" id="3.40.50.300">
    <property type="entry name" value="P-loop containing nucleotide triphosphate hydrolases"/>
    <property type="match status" value="1"/>
</dbReference>
<dbReference type="Pfam" id="PF13424">
    <property type="entry name" value="TPR_12"/>
    <property type="match status" value="3"/>
</dbReference>
<dbReference type="PROSITE" id="PS50005">
    <property type="entry name" value="TPR"/>
    <property type="match status" value="2"/>
</dbReference>
<dbReference type="InterPro" id="IPR036388">
    <property type="entry name" value="WH-like_DNA-bd_sf"/>
</dbReference>
<dbReference type="InterPro" id="IPR005158">
    <property type="entry name" value="BTAD"/>
</dbReference>
<gene>
    <name evidence="9" type="ORF">BJ998_003606</name>
</gene>
<dbReference type="Gene3D" id="1.25.40.10">
    <property type="entry name" value="Tetratricopeptide repeat domain"/>
    <property type="match status" value="2"/>
</dbReference>
<keyword evidence="5" id="KW-0802">TPR repeat</keyword>
<dbReference type="Proteomes" id="UP000585638">
    <property type="component" value="Unassembled WGS sequence"/>
</dbReference>
<comment type="caution">
    <text evidence="9">The sequence shown here is derived from an EMBL/GenBank/DDBJ whole genome shotgun (WGS) entry which is preliminary data.</text>
</comment>
<dbReference type="PRINTS" id="PR00364">
    <property type="entry name" value="DISEASERSIST"/>
</dbReference>
<dbReference type="SUPFAM" id="SSF52540">
    <property type="entry name" value="P-loop containing nucleoside triphosphate hydrolases"/>
    <property type="match status" value="1"/>
</dbReference>
<dbReference type="EMBL" id="JACHIR010000001">
    <property type="protein sequence ID" value="MBB5892410.1"/>
    <property type="molecule type" value="Genomic_DNA"/>
</dbReference>
<dbReference type="InterPro" id="IPR019734">
    <property type="entry name" value="TPR_rpt"/>
</dbReference>
<dbReference type="Pfam" id="PF13374">
    <property type="entry name" value="TPR_10"/>
    <property type="match status" value="1"/>
</dbReference>
<dbReference type="SMART" id="SM01043">
    <property type="entry name" value="BTAD"/>
    <property type="match status" value="1"/>
</dbReference>
<sequence length="1009" mass="109167">MAVEFRILGPLEVVVDGQVVPIGAAKHRTLLACLLLRANRVVSVDELVDRIWDGDTPHRSKATLQTYVMRLRQVLGDPSIIRTAADGYLITVDADHLDLLRFTELAAAARATQAGGDLSTAAELFGQALSLWRGQPLVDVPSDVLHREEIQRLVEQRLEVLERRIEVELSLGRHTDLIPLLRAVTGEHPFQERFWGQLMLALHRSGRQVEALEAFRQVSRLLGEELGVGPGERLRAMHQAVLRDDPGLAPPERAPRPPTRAVPSELPADLVDFVGRREVSDRIAQRLLAGDTNTAVPLVTLSGPPGVGKTALAIHVAHEVSSRFPGGQLYVNLRGYAPGPPMSTVDALTRFLRALGVPPSQIPLDVEEQITLYRSCMAGRQVLVVLDNAAAAEQVRPLLPGSPGCAVLVTSRDTLLGLTALQGARPVGLDALTPDEAHGLLTEMLGARAVLAEPKAVRELAQLCAYLPLALRIAAANLANSPGVANYVARLREGNRLDALVVDGDDEAAVHAAFDLSYHALKPAARQLFRLLGLIPGPDFTVEAAAAVASLRLDESQRLLDRLAAANLVQQHSPGRYHLHALLRLYAEQRTEVEENPGSKVIARSNLAAYYHHASAAASNRLSPGSVRLPVPGAGFVVTTPSFADHFEALAWLDTERANLIAAVAQAEETGPLPAAWGLADALHRYFRGHRHGDEGVRTARIGLTAALRSGDRRAEAVMRQALGALAWDQSDYDEAVDQLSLALAYYREMGPDDALIEALTDLGGVYGERGDLAKAADCFQQALKVAEAVGSPAGLATTRFKLGTLKQALGETEASLPLLEQALAGHRALGRRYDEASCLTNLGLSYQELGQYEKALACMHEALDLRTELGSSDGRSSLLDNIAAVYLDIGDLAQADEYATTALVHARETGARRAEAHALISVAWVAARRDDPELAVRRFEQALSIFREIDSPALEAFTLIQMATMHRMRGDRQRAVELARRAIAVCVPEQHPTTLEQARKALELALND</sequence>
<evidence type="ECO:0000256" key="4">
    <source>
        <dbReference type="ARBA" id="ARBA00023163"/>
    </source>
</evidence>
<evidence type="ECO:0000256" key="6">
    <source>
        <dbReference type="PROSITE-ProRule" id="PRU01091"/>
    </source>
</evidence>
<evidence type="ECO:0000256" key="3">
    <source>
        <dbReference type="ARBA" id="ARBA00023125"/>
    </source>
</evidence>
<organism evidence="9 10">
    <name type="scientific">Kutzneria kofuensis</name>
    <dbReference type="NCBI Taxonomy" id="103725"/>
    <lineage>
        <taxon>Bacteria</taxon>
        <taxon>Bacillati</taxon>
        <taxon>Actinomycetota</taxon>
        <taxon>Actinomycetes</taxon>
        <taxon>Pseudonocardiales</taxon>
        <taxon>Pseudonocardiaceae</taxon>
        <taxon>Kutzneria</taxon>
    </lineage>
</organism>
<evidence type="ECO:0000256" key="1">
    <source>
        <dbReference type="ARBA" id="ARBA00005820"/>
    </source>
</evidence>
<dbReference type="Gene3D" id="1.10.10.10">
    <property type="entry name" value="Winged helix-like DNA-binding domain superfamily/Winged helix DNA-binding domain"/>
    <property type="match status" value="1"/>
</dbReference>
<keyword evidence="3 6" id="KW-0238">DNA-binding</keyword>
<reference evidence="9 10" key="1">
    <citation type="submission" date="2020-08" db="EMBL/GenBank/DDBJ databases">
        <title>Sequencing the genomes of 1000 actinobacteria strains.</title>
        <authorList>
            <person name="Klenk H.-P."/>
        </authorList>
    </citation>
    <scope>NUCLEOTIDE SEQUENCE [LARGE SCALE GENOMIC DNA]</scope>
    <source>
        <strain evidence="9 10">DSM 43851</strain>
    </source>
</reference>
<protein>
    <submittedName>
        <fullName evidence="9">DNA-binding SARP family transcriptional activator/Flp pilus assembly protein TadD/DNA polymerase III delta prime subunit</fullName>
    </submittedName>
</protein>
<evidence type="ECO:0000313" key="9">
    <source>
        <dbReference type="EMBL" id="MBB5892410.1"/>
    </source>
</evidence>
<keyword evidence="4" id="KW-0804">Transcription</keyword>
<feature type="region of interest" description="Disordered" evidence="7">
    <location>
        <begin position="245"/>
        <end position="264"/>
    </location>
</feature>
<dbReference type="PANTHER" id="PTHR35807:SF1">
    <property type="entry name" value="TRANSCRIPTIONAL REGULATOR REDD"/>
    <property type="match status" value="1"/>
</dbReference>
<dbReference type="InterPro" id="IPR027417">
    <property type="entry name" value="P-loop_NTPase"/>
</dbReference>
<evidence type="ECO:0000259" key="8">
    <source>
        <dbReference type="PROSITE" id="PS51755"/>
    </source>
</evidence>
<dbReference type="PROSITE" id="PS50293">
    <property type="entry name" value="TPR_REGION"/>
    <property type="match status" value="1"/>
</dbReference>
<dbReference type="SUPFAM" id="SSF48452">
    <property type="entry name" value="TPR-like"/>
    <property type="match status" value="3"/>
</dbReference>
<evidence type="ECO:0000313" key="10">
    <source>
        <dbReference type="Proteomes" id="UP000585638"/>
    </source>
</evidence>
<evidence type="ECO:0000256" key="7">
    <source>
        <dbReference type="SAM" id="MobiDB-lite"/>
    </source>
</evidence>
<dbReference type="SMART" id="SM00862">
    <property type="entry name" value="Trans_reg_C"/>
    <property type="match status" value="1"/>
</dbReference>
<comment type="similarity">
    <text evidence="1">Belongs to the AfsR/DnrI/RedD regulatory family.</text>
</comment>
<feature type="domain" description="OmpR/PhoB-type" evidence="8">
    <location>
        <begin position="1"/>
        <end position="92"/>
    </location>
</feature>
<dbReference type="InterPro" id="IPR001867">
    <property type="entry name" value="OmpR/PhoB-type_DNA-bd"/>
</dbReference>
<dbReference type="InterPro" id="IPR051677">
    <property type="entry name" value="AfsR-DnrI-RedD_regulator"/>
</dbReference>
<feature type="repeat" description="TPR" evidence="5">
    <location>
        <begin position="837"/>
        <end position="870"/>
    </location>
</feature>
<dbReference type="GO" id="GO:0006355">
    <property type="term" value="P:regulation of DNA-templated transcription"/>
    <property type="evidence" value="ECO:0007669"/>
    <property type="project" value="InterPro"/>
</dbReference>
<dbReference type="GO" id="GO:0003677">
    <property type="term" value="F:DNA binding"/>
    <property type="evidence" value="ECO:0007669"/>
    <property type="project" value="UniProtKB-UniRule"/>
</dbReference>
<proteinExistence type="inferred from homology"/>
<dbReference type="PROSITE" id="PS51755">
    <property type="entry name" value="OMPR_PHOB"/>
    <property type="match status" value="1"/>
</dbReference>
<dbReference type="SMART" id="SM00028">
    <property type="entry name" value="TPR"/>
    <property type="match status" value="8"/>
</dbReference>
<dbReference type="SUPFAM" id="SSF46894">
    <property type="entry name" value="C-terminal effector domain of the bipartite response regulators"/>
    <property type="match status" value="1"/>
</dbReference>